<feature type="compositionally biased region" description="Basic and acidic residues" evidence="2">
    <location>
        <begin position="157"/>
        <end position="173"/>
    </location>
</feature>
<keyword evidence="4" id="KW-1185">Reference proteome</keyword>
<dbReference type="VEuPathDB" id="FungiDB:ASPGLDRAFT_123267"/>
<feature type="compositionally biased region" description="Basic and acidic residues" evidence="2">
    <location>
        <begin position="84"/>
        <end position="117"/>
    </location>
</feature>
<dbReference type="Proteomes" id="UP000184300">
    <property type="component" value="Unassembled WGS sequence"/>
</dbReference>
<dbReference type="RefSeq" id="XP_022402231.1">
    <property type="nucleotide sequence ID" value="XM_022540385.1"/>
</dbReference>
<dbReference type="OrthoDB" id="333551at2759"/>
<dbReference type="STRING" id="1160497.A0A1L9VNM3"/>
<evidence type="ECO:0000313" key="3">
    <source>
        <dbReference type="EMBL" id="OJJ85533.1"/>
    </source>
</evidence>
<dbReference type="AlphaFoldDB" id="A0A1L9VNM3"/>
<name>A0A1L9VNM3_ASPGL</name>
<feature type="compositionally biased region" description="Polar residues" evidence="2">
    <location>
        <begin position="37"/>
        <end position="47"/>
    </location>
</feature>
<feature type="region of interest" description="Disordered" evidence="2">
    <location>
        <begin position="307"/>
        <end position="330"/>
    </location>
</feature>
<dbReference type="InterPro" id="IPR025066">
    <property type="entry name" value="CCDC174-like"/>
</dbReference>
<feature type="compositionally biased region" description="Basic and acidic residues" evidence="2">
    <location>
        <begin position="196"/>
        <end position="208"/>
    </location>
</feature>
<evidence type="ECO:0000256" key="1">
    <source>
        <dbReference type="ARBA" id="ARBA00023054"/>
    </source>
</evidence>
<feature type="compositionally biased region" description="Basic and acidic residues" evidence="2">
    <location>
        <begin position="259"/>
        <end position="281"/>
    </location>
</feature>
<dbReference type="GeneID" id="34456646"/>
<protein>
    <submittedName>
        <fullName evidence="3">Uncharacterized protein</fullName>
    </submittedName>
</protein>
<feature type="region of interest" description="Disordered" evidence="2">
    <location>
        <begin position="157"/>
        <end position="229"/>
    </location>
</feature>
<dbReference type="GO" id="GO:0005634">
    <property type="term" value="C:nucleus"/>
    <property type="evidence" value="ECO:0007669"/>
    <property type="project" value="TreeGrafter"/>
</dbReference>
<dbReference type="Pfam" id="PF13300">
    <property type="entry name" value="DUF4078"/>
    <property type="match status" value="1"/>
</dbReference>
<feature type="compositionally biased region" description="Low complexity" evidence="2">
    <location>
        <begin position="11"/>
        <end position="36"/>
    </location>
</feature>
<organism evidence="3 4">
    <name type="scientific">Aspergillus glaucus CBS 516.65</name>
    <dbReference type="NCBI Taxonomy" id="1160497"/>
    <lineage>
        <taxon>Eukaryota</taxon>
        <taxon>Fungi</taxon>
        <taxon>Dikarya</taxon>
        <taxon>Ascomycota</taxon>
        <taxon>Pezizomycotina</taxon>
        <taxon>Eurotiomycetes</taxon>
        <taxon>Eurotiomycetidae</taxon>
        <taxon>Eurotiales</taxon>
        <taxon>Aspergillaceae</taxon>
        <taxon>Aspergillus</taxon>
        <taxon>Aspergillus subgen. Aspergillus</taxon>
    </lineage>
</organism>
<evidence type="ECO:0000313" key="4">
    <source>
        <dbReference type="Proteomes" id="UP000184300"/>
    </source>
</evidence>
<feature type="region of interest" description="Disordered" evidence="2">
    <location>
        <begin position="257"/>
        <end position="283"/>
    </location>
</feature>
<feature type="region of interest" description="Disordered" evidence="2">
    <location>
        <begin position="1"/>
        <end position="144"/>
    </location>
</feature>
<evidence type="ECO:0000256" key="2">
    <source>
        <dbReference type="SAM" id="MobiDB-lite"/>
    </source>
</evidence>
<dbReference type="PANTHER" id="PTHR15885:SF1">
    <property type="entry name" value="COILED-COIL DOMAIN-CONTAINING PROTEIN 174"/>
    <property type="match status" value="1"/>
</dbReference>
<proteinExistence type="predicted"/>
<accession>A0A1L9VNM3</accession>
<keyword evidence="1" id="KW-0175">Coiled coil</keyword>
<feature type="compositionally biased region" description="Low complexity" evidence="2">
    <location>
        <begin position="209"/>
        <end position="219"/>
    </location>
</feature>
<reference evidence="4" key="1">
    <citation type="journal article" date="2017" name="Genome Biol.">
        <title>Comparative genomics reveals high biological diversity and specific adaptations in the industrially and medically important fungal genus Aspergillus.</title>
        <authorList>
            <person name="de Vries R.P."/>
            <person name="Riley R."/>
            <person name="Wiebenga A."/>
            <person name="Aguilar-Osorio G."/>
            <person name="Amillis S."/>
            <person name="Uchima C.A."/>
            <person name="Anderluh G."/>
            <person name="Asadollahi M."/>
            <person name="Askin M."/>
            <person name="Barry K."/>
            <person name="Battaglia E."/>
            <person name="Bayram O."/>
            <person name="Benocci T."/>
            <person name="Braus-Stromeyer S.A."/>
            <person name="Caldana C."/>
            <person name="Canovas D."/>
            <person name="Cerqueira G.C."/>
            <person name="Chen F."/>
            <person name="Chen W."/>
            <person name="Choi C."/>
            <person name="Clum A."/>
            <person name="Dos Santos R.A."/>
            <person name="Damasio A.R."/>
            <person name="Diallinas G."/>
            <person name="Emri T."/>
            <person name="Fekete E."/>
            <person name="Flipphi M."/>
            <person name="Freyberg S."/>
            <person name="Gallo A."/>
            <person name="Gournas C."/>
            <person name="Habgood R."/>
            <person name="Hainaut M."/>
            <person name="Harispe M.L."/>
            <person name="Henrissat B."/>
            <person name="Hilden K.S."/>
            <person name="Hope R."/>
            <person name="Hossain A."/>
            <person name="Karabika E."/>
            <person name="Karaffa L."/>
            <person name="Karanyi Z."/>
            <person name="Krasevec N."/>
            <person name="Kuo A."/>
            <person name="Kusch H."/>
            <person name="LaButti K."/>
            <person name="Lagendijk E.L."/>
            <person name="Lapidus A."/>
            <person name="Levasseur A."/>
            <person name="Lindquist E."/>
            <person name="Lipzen A."/>
            <person name="Logrieco A.F."/>
            <person name="MacCabe A."/>
            <person name="Maekelae M.R."/>
            <person name="Malavazi I."/>
            <person name="Melin P."/>
            <person name="Meyer V."/>
            <person name="Mielnichuk N."/>
            <person name="Miskei M."/>
            <person name="Molnar A.P."/>
            <person name="Mule G."/>
            <person name="Ngan C.Y."/>
            <person name="Orejas M."/>
            <person name="Orosz E."/>
            <person name="Ouedraogo J.P."/>
            <person name="Overkamp K.M."/>
            <person name="Park H.-S."/>
            <person name="Perrone G."/>
            <person name="Piumi F."/>
            <person name="Punt P.J."/>
            <person name="Ram A.F."/>
            <person name="Ramon A."/>
            <person name="Rauscher S."/>
            <person name="Record E."/>
            <person name="Riano-Pachon D.M."/>
            <person name="Robert V."/>
            <person name="Roehrig J."/>
            <person name="Ruller R."/>
            <person name="Salamov A."/>
            <person name="Salih N.S."/>
            <person name="Samson R.A."/>
            <person name="Sandor E."/>
            <person name="Sanguinetti M."/>
            <person name="Schuetze T."/>
            <person name="Sepcic K."/>
            <person name="Shelest E."/>
            <person name="Sherlock G."/>
            <person name="Sophianopoulou V."/>
            <person name="Squina F.M."/>
            <person name="Sun H."/>
            <person name="Susca A."/>
            <person name="Todd R.B."/>
            <person name="Tsang A."/>
            <person name="Unkles S.E."/>
            <person name="van de Wiele N."/>
            <person name="van Rossen-Uffink D."/>
            <person name="Oliveira J.V."/>
            <person name="Vesth T.C."/>
            <person name="Visser J."/>
            <person name="Yu J.-H."/>
            <person name="Zhou M."/>
            <person name="Andersen M.R."/>
            <person name="Archer D.B."/>
            <person name="Baker S.E."/>
            <person name="Benoit I."/>
            <person name="Brakhage A.A."/>
            <person name="Braus G.H."/>
            <person name="Fischer R."/>
            <person name="Frisvad J.C."/>
            <person name="Goldman G.H."/>
            <person name="Houbraken J."/>
            <person name="Oakley B."/>
            <person name="Pocsi I."/>
            <person name="Scazzocchio C."/>
            <person name="Seiboth B."/>
            <person name="vanKuyk P.A."/>
            <person name="Wortman J."/>
            <person name="Dyer P.S."/>
            <person name="Grigoriev I.V."/>
        </authorList>
    </citation>
    <scope>NUCLEOTIDE SEQUENCE [LARGE SCALE GENOMIC DNA]</scope>
    <source>
        <strain evidence="4">CBS 516.65</strain>
    </source>
</reference>
<sequence length="358" mass="40592">MASNNSLYGNPPQKRPQTTTPQSSSSLAFTSHLSSLISQHQPSSTTGRARPSKSSKSDIFSVSNRGSQKRAAADLLDDNNGQQHKTEKDIGKVDEATLHRSKRRMEEKVRLYEDLKKGAYLAGDSDDEDNGAGGAGEGRSGGDAYLARLRRKEKEGLVDFDRKWADEERKREDNDEEEEEEEEDDDNASMISYEDDLGRTRHGTRAEAARAAAESQSQHEAAERWRPQRPTNLIYGEAIQTQAFNPDSNTASQMSYLAARRDRSPTPPEETHYDPEGEVRNRGTGFYAFSKDENVRKQQMEELMGARDETVKERNARRERRAERERVRDERRRKIEELRVKRRAEVFLAGLGDLGVQS</sequence>
<dbReference type="PANTHER" id="PTHR15885">
    <property type="entry name" value="COILED-COIL DOMAIN-CONTAINING PROTEIN 174"/>
    <property type="match status" value="1"/>
</dbReference>
<dbReference type="EMBL" id="KV878894">
    <property type="protein sequence ID" value="OJJ85533.1"/>
    <property type="molecule type" value="Genomic_DNA"/>
</dbReference>
<feature type="compositionally biased region" description="Gly residues" evidence="2">
    <location>
        <begin position="131"/>
        <end position="141"/>
    </location>
</feature>
<feature type="compositionally biased region" description="Acidic residues" evidence="2">
    <location>
        <begin position="174"/>
        <end position="187"/>
    </location>
</feature>
<gene>
    <name evidence="3" type="ORF">ASPGLDRAFT_123267</name>
</gene>